<dbReference type="InterPro" id="IPR005546">
    <property type="entry name" value="Autotransporte_beta"/>
</dbReference>
<dbReference type="Pfam" id="PF12951">
    <property type="entry name" value="PATR"/>
    <property type="match status" value="2"/>
</dbReference>
<dbReference type="InterPro" id="IPR011050">
    <property type="entry name" value="Pectin_lyase_fold/virulence"/>
</dbReference>
<dbReference type="Gene3D" id="2.160.20.20">
    <property type="match status" value="1"/>
</dbReference>
<feature type="domain" description="Autotransporter" evidence="3">
    <location>
        <begin position="719"/>
        <end position="996"/>
    </location>
</feature>
<dbReference type="InterPro" id="IPR036709">
    <property type="entry name" value="Autotransporte_beta_dom_sf"/>
</dbReference>
<dbReference type="NCBIfam" id="TIGR01414">
    <property type="entry name" value="autotrans_barl"/>
    <property type="match status" value="1"/>
</dbReference>
<dbReference type="OrthoDB" id="7872833at2"/>
<dbReference type="Gene3D" id="2.40.128.130">
    <property type="entry name" value="Autotransporter beta-domain"/>
    <property type="match status" value="1"/>
</dbReference>
<dbReference type="Pfam" id="PF03797">
    <property type="entry name" value="Autotransporter"/>
    <property type="match status" value="1"/>
</dbReference>
<evidence type="ECO:0000256" key="1">
    <source>
        <dbReference type="ARBA" id="ARBA00022729"/>
    </source>
</evidence>
<protein>
    <submittedName>
        <fullName evidence="4">Autotransporter domain-containing protein</fullName>
    </submittedName>
</protein>
<sequence>MRHRKRQCVRAAFIAAVLPVVPAFGQTAPFVVQPEDIFPSPDPFEILATDVLEFSGTESAGSQSITRNTGELVLFQDDSTAADANITINGGGAARFEGRAVAGDARITNNSGLEFTQQASAASSALVNNGDGSMRFSGSATAADATLENSGRLLFTDQASGGNAFMTNNQSGLIVFAGSSQAGSNLLANSGSVLFAGASSAAGRFIVNNAGGQLTFAGASNAGSADIANNGLLDFAGSASLSTATIVNNGSGTLLFSEESTAGLGDISNAGLLQFSGNSRAGQAIILTQQGGRTQFQENASGDLAQMRIEDNAIVDFSALTNGGTSVGSLLGTGQVYLGSNTLTVGGNNLDTAVGGLSDGGIAGGVGGSLIKVGAGTLRLQNINDYTGETRIASGVLQAAGANVFAPRSTVIVGAGGMLDVAGFDQQIGALAGDGLVELAANTLTIGSNNQSSLFAGTFLGAGGIRKIGSGTLQVTGDSAIFGASSVEGGVLQLDGSLALSPLAIGTGARLTGIGMAGPTTIISGGTVAPGPGIGTLSFAGPLTLLPGAFYNADVAGAVSDTLQVAGTAQIDGAVLAVTLDGLLQPGAFYPILQATGISGTFATSIAELAFLTPVLTYSPTNVVLNFDRNSVSFADVALTRNQRNAAAGLESTGAWNTAYLAVLSGDASNARLAFDQLSGEVHAATQLALIDSNRLVQRTMSRRLDPAAGRNRSFDAVPVLSSVEAWAAGNYASANYDGDGNASGFSADASTGLIGLDAQLAGQYRLGLLAAYGESTLRLDTGSSRAQADNLLLGVYAGADWNNFELKAGASYGFHDITTNRTISFANFADQVSGQYSANTAQVFAELGYRFAAGALTLTPYGAVNYIHTSTDGFAESGGDASLFGQSQDSGVTIATLGARASLPIALSYSVPSRLYGEVAWHLVSGDTTPVNMLAFAGGIPFQTAGTPLPGNVVSVQAGIDVNLAPAITIGLNYSGDFSSSFNSHSGMVDFNYRF</sequence>
<dbReference type="InterPro" id="IPR006315">
    <property type="entry name" value="OM_autotransptr_brl_dom"/>
</dbReference>
<name>A0A5B0DZM3_9HYPH</name>
<keyword evidence="1 2" id="KW-0732">Signal</keyword>
<dbReference type="PROSITE" id="PS51208">
    <property type="entry name" value="AUTOTRANSPORTER"/>
    <property type="match status" value="1"/>
</dbReference>
<dbReference type="EMBL" id="VTWH01000002">
    <property type="protein sequence ID" value="KAA0971000.1"/>
    <property type="molecule type" value="Genomic_DNA"/>
</dbReference>
<feature type="signal peptide" evidence="2">
    <location>
        <begin position="1"/>
        <end position="25"/>
    </location>
</feature>
<dbReference type="RefSeq" id="WP_149300309.1">
    <property type="nucleotide sequence ID" value="NZ_VTWH01000002.1"/>
</dbReference>
<dbReference type="InterPro" id="IPR013425">
    <property type="entry name" value="Autotrns_rpt"/>
</dbReference>
<accession>A0A5B0DZM3</accession>
<dbReference type="SUPFAM" id="SSF103515">
    <property type="entry name" value="Autotransporter"/>
    <property type="match status" value="1"/>
</dbReference>
<dbReference type="InterPro" id="IPR012332">
    <property type="entry name" value="Autotransporter_pectin_lyase_C"/>
</dbReference>
<evidence type="ECO:0000313" key="4">
    <source>
        <dbReference type="EMBL" id="KAA0971000.1"/>
    </source>
</evidence>
<dbReference type="SUPFAM" id="SSF51126">
    <property type="entry name" value="Pectin lyase-like"/>
    <property type="match status" value="1"/>
</dbReference>
<proteinExistence type="predicted"/>
<gene>
    <name evidence="4" type="ORF">FPY71_11115</name>
</gene>
<dbReference type="Proteomes" id="UP000324738">
    <property type="component" value="Unassembled WGS sequence"/>
</dbReference>
<organism evidence="4 5">
    <name type="scientific">Aureimonas fodinaquatilis</name>
    <dbReference type="NCBI Taxonomy" id="2565783"/>
    <lineage>
        <taxon>Bacteria</taxon>
        <taxon>Pseudomonadati</taxon>
        <taxon>Pseudomonadota</taxon>
        <taxon>Alphaproteobacteria</taxon>
        <taxon>Hyphomicrobiales</taxon>
        <taxon>Aurantimonadaceae</taxon>
        <taxon>Aureimonas</taxon>
    </lineage>
</organism>
<keyword evidence="5" id="KW-1185">Reference proteome</keyword>
<reference evidence="4 5" key="1">
    <citation type="submission" date="2019-08" db="EMBL/GenBank/DDBJ databases">
        <title>Aureimonas fodiniaquatilis sp. nov., isolated from a coal mine wastewater.</title>
        <authorList>
            <person name="Kim W."/>
        </authorList>
    </citation>
    <scope>NUCLEOTIDE SEQUENCE [LARGE SCALE GENOMIC DNA]</scope>
    <source>
        <strain evidence="4 5">CAU 1482</strain>
    </source>
</reference>
<evidence type="ECO:0000259" key="3">
    <source>
        <dbReference type="PROSITE" id="PS51208"/>
    </source>
</evidence>
<dbReference type="AlphaFoldDB" id="A0A5B0DZM3"/>
<dbReference type="SMART" id="SM00869">
    <property type="entry name" value="Autotransporter"/>
    <property type="match status" value="1"/>
</dbReference>
<dbReference type="GO" id="GO:0019867">
    <property type="term" value="C:outer membrane"/>
    <property type="evidence" value="ECO:0007669"/>
    <property type="project" value="InterPro"/>
</dbReference>
<evidence type="ECO:0000256" key="2">
    <source>
        <dbReference type="SAM" id="SignalP"/>
    </source>
</evidence>
<comment type="caution">
    <text evidence="4">The sequence shown here is derived from an EMBL/GenBank/DDBJ whole genome shotgun (WGS) entry which is preliminary data.</text>
</comment>
<evidence type="ECO:0000313" key="5">
    <source>
        <dbReference type="Proteomes" id="UP000324738"/>
    </source>
</evidence>
<dbReference type="NCBIfam" id="TIGR02601">
    <property type="entry name" value="autotrns_rpt"/>
    <property type="match status" value="1"/>
</dbReference>
<feature type="chain" id="PRO_5023098153" evidence="2">
    <location>
        <begin position="26"/>
        <end position="996"/>
    </location>
</feature>